<dbReference type="STRING" id="32040.SAMN04489710_1114"/>
<dbReference type="InterPro" id="IPR052186">
    <property type="entry name" value="Hydantoin_racemase-like"/>
</dbReference>
<dbReference type="Pfam" id="PF01177">
    <property type="entry name" value="Asp_Glu_race"/>
    <property type="match status" value="1"/>
</dbReference>
<sequence>MSAASAARAAEGGTAPTVRRLLVINPNTSVAVSALLQRHVQAAAGPQVAVRTVTARFGAPYIACEASYAVAGHAVLDAWAAALADATPPGGAPPGAQEHGAPDAVLIGCFGDPGLLALRECSPVPVTGLAEAAFIAAARHGRFGIVTGGERWGPMLQRLAHALGHAPALAGIHTVAPSGAQLAADPVAAQALLARACQGMARQPGVRAVVLGGAGLAGMAQAVQPEVDVPVIDSVAAGAGWALQAPAPAAARALRSAAGCDAVWEGLSPELAGLGRARGPHGGPGG</sequence>
<dbReference type="GO" id="GO:0047661">
    <property type="term" value="F:amino-acid racemase activity"/>
    <property type="evidence" value="ECO:0007669"/>
    <property type="project" value="InterPro"/>
</dbReference>
<dbReference type="InterPro" id="IPR053714">
    <property type="entry name" value="Iso_Racemase_Enz_sf"/>
</dbReference>
<dbReference type="PANTHER" id="PTHR28047">
    <property type="entry name" value="PROTEIN DCG1"/>
    <property type="match status" value="1"/>
</dbReference>
<protein>
    <submittedName>
        <fullName evidence="2">Asp/Glu/hydantoin racemase</fullName>
    </submittedName>
</protein>
<evidence type="ECO:0000256" key="1">
    <source>
        <dbReference type="ARBA" id="ARBA00038414"/>
    </source>
</evidence>
<dbReference type="AlphaFoldDB" id="A0A1I1WZM4"/>
<proteinExistence type="inferred from homology"/>
<dbReference type="InterPro" id="IPR015942">
    <property type="entry name" value="Asp/Glu/hydantoin_racemase"/>
</dbReference>
<comment type="similarity">
    <text evidence="1">Belongs to the HyuE racemase family.</text>
</comment>
<dbReference type="PANTHER" id="PTHR28047:SF5">
    <property type="entry name" value="PROTEIN DCG1"/>
    <property type="match status" value="1"/>
</dbReference>
<gene>
    <name evidence="2" type="ORF">SAMN04489710_1114</name>
</gene>
<evidence type="ECO:0000313" key="2">
    <source>
        <dbReference type="EMBL" id="SFD98550.1"/>
    </source>
</evidence>
<dbReference type="EMBL" id="FOMQ01000011">
    <property type="protein sequence ID" value="SFD98550.1"/>
    <property type="molecule type" value="Genomic_DNA"/>
</dbReference>
<accession>A0A1I1WZM4</accession>
<evidence type="ECO:0000313" key="3">
    <source>
        <dbReference type="Proteomes" id="UP000199517"/>
    </source>
</evidence>
<reference evidence="3" key="1">
    <citation type="submission" date="2016-10" db="EMBL/GenBank/DDBJ databases">
        <authorList>
            <person name="Varghese N."/>
            <person name="Submissions S."/>
        </authorList>
    </citation>
    <scope>NUCLEOTIDE SEQUENCE [LARGE SCALE GENOMIC DNA]</scope>
    <source>
        <strain evidence="3">DSM 7481</strain>
    </source>
</reference>
<name>A0A1I1WZM4_9BURK</name>
<dbReference type="Gene3D" id="3.40.50.12500">
    <property type="match status" value="1"/>
</dbReference>
<keyword evidence="3" id="KW-1185">Reference proteome</keyword>
<organism evidence="2 3">
    <name type="scientific">Paracidovorax konjaci</name>
    <dbReference type="NCBI Taxonomy" id="32040"/>
    <lineage>
        <taxon>Bacteria</taxon>
        <taxon>Pseudomonadati</taxon>
        <taxon>Pseudomonadota</taxon>
        <taxon>Betaproteobacteria</taxon>
        <taxon>Burkholderiales</taxon>
        <taxon>Comamonadaceae</taxon>
        <taxon>Paracidovorax</taxon>
    </lineage>
</organism>
<dbReference type="Proteomes" id="UP000199517">
    <property type="component" value="Unassembled WGS sequence"/>
</dbReference>